<gene>
    <name evidence="3" type="ORF">Pa4123_73560</name>
</gene>
<dbReference type="Pfam" id="PF19054">
    <property type="entry name" value="DUF5753"/>
    <property type="match status" value="1"/>
</dbReference>
<dbReference type="SUPFAM" id="SSF47413">
    <property type="entry name" value="lambda repressor-like DNA-binding domains"/>
    <property type="match status" value="1"/>
</dbReference>
<dbReference type="Pfam" id="PF13560">
    <property type="entry name" value="HTH_31"/>
    <property type="match status" value="1"/>
</dbReference>
<dbReference type="Gene3D" id="1.10.260.40">
    <property type="entry name" value="lambda repressor-like DNA-binding domains"/>
    <property type="match status" value="1"/>
</dbReference>
<dbReference type="EMBL" id="BSDI01000054">
    <property type="protein sequence ID" value="GLI02078.1"/>
    <property type="molecule type" value="Genomic_DNA"/>
</dbReference>
<keyword evidence="4" id="KW-1185">Reference proteome</keyword>
<evidence type="ECO:0000256" key="1">
    <source>
        <dbReference type="SAM" id="Coils"/>
    </source>
</evidence>
<dbReference type="PROSITE" id="PS50943">
    <property type="entry name" value="HTH_CROC1"/>
    <property type="match status" value="1"/>
</dbReference>
<dbReference type="InterPro" id="IPR010982">
    <property type="entry name" value="Lambda_DNA-bd_dom_sf"/>
</dbReference>
<feature type="coiled-coil region" evidence="1">
    <location>
        <begin position="22"/>
        <end position="56"/>
    </location>
</feature>
<comment type="caution">
    <text evidence="3">The sequence shown here is derived from an EMBL/GenBank/DDBJ whole genome shotgun (WGS) entry which is preliminary data.</text>
</comment>
<dbReference type="CDD" id="cd00093">
    <property type="entry name" value="HTH_XRE"/>
    <property type="match status" value="1"/>
</dbReference>
<dbReference type="SMART" id="SM00530">
    <property type="entry name" value="HTH_XRE"/>
    <property type="match status" value="1"/>
</dbReference>
<accession>A0ABQ5R684</accession>
<dbReference type="InterPro" id="IPR043917">
    <property type="entry name" value="DUF5753"/>
</dbReference>
<feature type="domain" description="HTH cro/C1-type" evidence="2">
    <location>
        <begin position="25"/>
        <end position="79"/>
    </location>
</feature>
<keyword evidence="1" id="KW-0175">Coiled coil</keyword>
<evidence type="ECO:0000313" key="4">
    <source>
        <dbReference type="Proteomes" id="UP001144280"/>
    </source>
</evidence>
<evidence type="ECO:0000259" key="2">
    <source>
        <dbReference type="PROSITE" id="PS50943"/>
    </source>
</evidence>
<organism evidence="3 4">
    <name type="scientific">Phytohabitans aurantiacus</name>
    <dbReference type="NCBI Taxonomy" id="3016789"/>
    <lineage>
        <taxon>Bacteria</taxon>
        <taxon>Bacillati</taxon>
        <taxon>Actinomycetota</taxon>
        <taxon>Actinomycetes</taxon>
        <taxon>Micromonosporales</taxon>
        <taxon>Micromonosporaceae</taxon>
    </lineage>
</organism>
<name>A0ABQ5R684_9ACTN</name>
<dbReference type="Proteomes" id="UP001144280">
    <property type="component" value="Unassembled WGS sequence"/>
</dbReference>
<evidence type="ECO:0000313" key="3">
    <source>
        <dbReference type="EMBL" id="GLI02078.1"/>
    </source>
</evidence>
<reference evidence="3" key="1">
    <citation type="submission" date="2022-12" db="EMBL/GenBank/DDBJ databases">
        <title>New Phytohabitans aurantiacus sp. RD004123 nov., an actinomycete isolated from soil.</title>
        <authorList>
            <person name="Triningsih D.W."/>
            <person name="Harunari E."/>
            <person name="Igarashi Y."/>
        </authorList>
    </citation>
    <scope>NUCLEOTIDE SEQUENCE</scope>
    <source>
        <strain evidence="3">RD004123</strain>
    </source>
</reference>
<proteinExistence type="predicted"/>
<dbReference type="InterPro" id="IPR001387">
    <property type="entry name" value="Cro/C1-type_HTH"/>
</dbReference>
<sequence>MHRNAKLAAVSGSPTVRRRRIARELRQLRERAGMNLEQAARQLDMSKSNLSRIENAQIGIKPRDVRAALALYQVTGVDAEALIEIARGAQQRGWWQNYSDVLPVWFEFYVGLEAEAAAIWTYEAETVPGLMQTEDYARAVYQITAGEDDIDKKVAARIRRQDVLHRESPLEVSAVLNEAVLLRSVGGDRVMSRQLDHLVELSELPNVTIQVLPFESGGHPAMTTPYVIISFPDAADDPVVYLENLTNGQALEEQDHVRGYTLVHERLRKMALPPDESIAKIRDASRNRP</sequence>
<protein>
    <submittedName>
        <fullName evidence="3">Transcriptional regulator</fullName>
    </submittedName>
</protein>